<evidence type="ECO:0000313" key="3">
    <source>
        <dbReference type="WBParaSite" id="ACRNAN_scaffold9802.g25790.t1"/>
    </source>
</evidence>
<organism evidence="2 3">
    <name type="scientific">Acrobeloides nanus</name>
    <dbReference type="NCBI Taxonomy" id="290746"/>
    <lineage>
        <taxon>Eukaryota</taxon>
        <taxon>Metazoa</taxon>
        <taxon>Ecdysozoa</taxon>
        <taxon>Nematoda</taxon>
        <taxon>Chromadorea</taxon>
        <taxon>Rhabditida</taxon>
        <taxon>Tylenchina</taxon>
        <taxon>Cephalobomorpha</taxon>
        <taxon>Cephaloboidea</taxon>
        <taxon>Cephalobidae</taxon>
        <taxon>Acrobeloides</taxon>
    </lineage>
</organism>
<keyword evidence="2" id="KW-1185">Reference proteome</keyword>
<reference evidence="3" key="1">
    <citation type="submission" date="2022-11" db="UniProtKB">
        <authorList>
            <consortium name="WormBaseParasite"/>
        </authorList>
    </citation>
    <scope>IDENTIFICATION</scope>
</reference>
<name>A0A914EQN9_9BILA</name>
<accession>A0A914EQN9</accession>
<sequence>MKFYVFAIFLTVFILCCVEVARSECNVIACYNDCYNGGCFSLDSDKCMNNNECCCVGCIGNNPMPCSGST</sequence>
<proteinExistence type="predicted"/>
<feature type="chain" id="PRO_5038047084" evidence="1">
    <location>
        <begin position="24"/>
        <end position="70"/>
    </location>
</feature>
<keyword evidence="1" id="KW-0732">Signal</keyword>
<evidence type="ECO:0000313" key="2">
    <source>
        <dbReference type="Proteomes" id="UP000887540"/>
    </source>
</evidence>
<dbReference type="WBParaSite" id="ACRNAN_scaffold9802.g25790.t1">
    <property type="protein sequence ID" value="ACRNAN_scaffold9802.g25790.t1"/>
    <property type="gene ID" value="ACRNAN_scaffold9802.g25790"/>
</dbReference>
<dbReference type="Proteomes" id="UP000887540">
    <property type="component" value="Unplaced"/>
</dbReference>
<dbReference type="AlphaFoldDB" id="A0A914EQN9"/>
<protein>
    <submittedName>
        <fullName evidence="3">Uncharacterized protein</fullName>
    </submittedName>
</protein>
<evidence type="ECO:0000256" key="1">
    <source>
        <dbReference type="SAM" id="SignalP"/>
    </source>
</evidence>
<feature type="signal peptide" evidence="1">
    <location>
        <begin position="1"/>
        <end position="23"/>
    </location>
</feature>